<dbReference type="Proteomes" id="UP000708208">
    <property type="component" value="Unassembled WGS sequence"/>
</dbReference>
<evidence type="ECO:0000313" key="1">
    <source>
        <dbReference type="EMBL" id="CAG7720386.1"/>
    </source>
</evidence>
<gene>
    <name evidence="1" type="ORF">AFUS01_LOCUS9665</name>
</gene>
<dbReference type="AlphaFoldDB" id="A0A8J2JIG2"/>
<proteinExistence type="predicted"/>
<accession>A0A8J2JIG2</accession>
<reference evidence="1" key="1">
    <citation type="submission" date="2021-06" db="EMBL/GenBank/DDBJ databases">
        <authorList>
            <person name="Hodson N. C."/>
            <person name="Mongue J. A."/>
            <person name="Jaron S. K."/>
        </authorList>
    </citation>
    <scope>NUCLEOTIDE SEQUENCE</scope>
</reference>
<sequence>MKNKPYLWPSPSSSVMPCNARIPDSFQPCSFFRFLQSIRGTFQYVVKIYFYFVNSTWYTFTSGNLDLLIFVSSFQFTMNKESLFSCAFMIFFV</sequence>
<dbReference type="EMBL" id="CAJVCH010070223">
    <property type="protein sequence ID" value="CAG7720386.1"/>
    <property type="molecule type" value="Genomic_DNA"/>
</dbReference>
<keyword evidence="2" id="KW-1185">Reference proteome</keyword>
<protein>
    <submittedName>
        <fullName evidence="1">Uncharacterized protein</fullName>
    </submittedName>
</protein>
<organism evidence="1 2">
    <name type="scientific">Allacma fusca</name>
    <dbReference type="NCBI Taxonomy" id="39272"/>
    <lineage>
        <taxon>Eukaryota</taxon>
        <taxon>Metazoa</taxon>
        <taxon>Ecdysozoa</taxon>
        <taxon>Arthropoda</taxon>
        <taxon>Hexapoda</taxon>
        <taxon>Collembola</taxon>
        <taxon>Symphypleona</taxon>
        <taxon>Sminthuridae</taxon>
        <taxon>Allacma</taxon>
    </lineage>
</organism>
<name>A0A8J2JIG2_9HEXA</name>
<evidence type="ECO:0000313" key="2">
    <source>
        <dbReference type="Proteomes" id="UP000708208"/>
    </source>
</evidence>
<comment type="caution">
    <text evidence="1">The sequence shown here is derived from an EMBL/GenBank/DDBJ whole genome shotgun (WGS) entry which is preliminary data.</text>
</comment>